<organism evidence="2 3">
    <name type="scientific">Pleuronectes platessa</name>
    <name type="common">European plaice</name>
    <dbReference type="NCBI Taxonomy" id="8262"/>
    <lineage>
        <taxon>Eukaryota</taxon>
        <taxon>Metazoa</taxon>
        <taxon>Chordata</taxon>
        <taxon>Craniata</taxon>
        <taxon>Vertebrata</taxon>
        <taxon>Euteleostomi</taxon>
        <taxon>Actinopterygii</taxon>
        <taxon>Neopterygii</taxon>
        <taxon>Teleostei</taxon>
        <taxon>Neoteleostei</taxon>
        <taxon>Acanthomorphata</taxon>
        <taxon>Carangaria</taxon>
        <taxon>Pleuronectiformes</taxon>
        <taxon>Pleuronectoidei</taxon>
        <taxon>Pleuronectidae</taxon>
        <taxon>Pleuronectes</taxon>
    </lineage>
</organism>
<evidence type="ECO:0000313" key="3">
    <source>
        <dbReference type="Proteomes" id="UP001153269"/>
    </source>
</evidence>
<evidence type="ECO:0000313" key="2">
    <source>
        <dbReference type="EMBL" id="CAB1415431.1"/>
    </source>
</evidence>
<feature type="non-terminal residue" evidence="2">
    <location>
        <position position="1"/>
    </location>
</feature>
<gene>
    <name evidence="2" type="ORF">PLEPLA_LOCUS3147</name>
</gene>
<proteinExistence type="predicted"/>
<dbReference type="EMBL" id="CADEAL010000156">
    <property type="protein sequence ID" value="CAB1415431.1"/>
    <property type="molecule type" value="Genomic_DNA"/>
</dbReference>
<dbReference type="AlphaFoldDB" id="A0A9N7TM46"/>
<sequence>YFVLSPLLSFFFFSISSPSPLIFFLSSQSPLLSSHFPLPLCPHLLISSPSPLAFPLLLPLHLSFPLLLPLHLHLSSSPQLTSFLSISSSSPSPSPIISSALLGSPPSSPSPPYLLSISPHCLSYPLLSSFLSISLSLSFHLSISIFPPLPSSPPSSPSPIHLLLHLPSSPRLSSPPSSPSPLHLPLHLLFIFLSISPHFLSISSHICDSSLDDTHACERVCTLVRVVPLSAVLYEAVISKTQAAGDQGYTGREPGKHGVSTRPGVSGSKRGRSGAPQGEADEPSPCIMNEGGSQPVLDRSEVLFLQCSRQSEGAGKYTPETH</sequence>
<keyword evidence="3" id="KW-1185">Reference proteome</keyword>
<reference evidence="2" key="1">
    <citation type="submission" date="2020-03" db="EMBL/GenBank/DDBJ databases">
        <authorList>
            <person name="Weist P."/>
        </authorList>
    </citation>
    <scope>NUCLEOTIDE SEQUENCE</scope>
</reference>
<accession>A0A9N7TM46</accession>
<feature type="region of interest" description="Disordered" evidence="1">
    <location>
        <begin position="243"/>
        <end position="294"/>
    </location>
</feature>
<dbReference type="Proteomes" id="UP001153269">
    <property type="component" value="Unassembled WGS sequence"/>
</dbReference>
<protein>
    <submittedName>
        <fullName evidence="2">Uncharacterized protein</fullName>
    </submittedName>
</protein>
<comment type="caution">
    <text evidence="2">The sequence shown here is derived from an EMBL/GenBank/DDBJ whole genome shotgun (WGS) entry which is preliminary data.</text>
</comment>
<evidence type="ECO:0000256" key="1">
    <source>
        <dbReference type="SAM" id="MobiDB-lite"/>
    </source>
</evidence>
<name>A0A9N7TM46_PLEPL</name>